<feature type="region of interest" description="Disordered" evidence="1">
    <location>
        <begin position="1"/>
        <end position="26"/>
    </location>
</feature>
<dbReference type="AlphaFoldDB" id="A0A5N0VE02"/>
<dbReference type="Proteomes" id="UP000319769">
    <property type="component" value="Unassembled WGS sequence"/>
</dbReference>
<proteinExistence type="predicted"/>
<evidence type="ECO:0000313" key="3">
    <source>
        <dbReference type="Proteomes" id="UP000319769"/>
    </source>
</evidence>
<evidence type="ECO:0000313" key="2">
    <source>
        <dbReference type="EMBL" id="KAA9163593.1"/>
    </source>
</evidence>
<organism evidence="2 3">
    <name type="scientific">Amycolatopsis acidicola</name>
    <dbReference type="NCBI Taxonomy" id="2596893"/>
    <lineage>
        <taxon>Bacteria</taxon>
        <taxon>Bacillati</taxon>
        <taxon>Actinomycetota</taxon>
        <taxon>Actinomycetes</taxon>
        <taxon>Pseudonocardiales</taxon>
        <taxon>Pseudonocardiaceae</taxon>
        <taxon>Amycolatopsis</taxon>
    </lineage>
</organism>
<accession>A0A5N0VE02</accession>
<gene>
    <name evidence="2" type="ORF">FPZ12_008765</name>
</gene>
<dbReference type="RefSeq" id="WP_144748334.1">
    <property type="nucleotide sequence ID" value="NZ_VMNW02000009.1"/>
</dbReference>
<reference evidence="2" key="1">
    <citation type="submission" date="2019-09" db="EMBL/GenBank/DDBJ databases">
        <authorList>
            <person name="Teo W.F.A."/>
            <person name="Duangmal K."/>
        </authorList>
    </citation>
    <scope>NUCLEOTIDE SEQUENCE [LARGE SCALE GENOMIC DNA]</scope>
    <source>
        <strain evidence="2">K81G1</strain>
    </source>
</reference>
<protein>
    <submittedName>
        <fullName evidence="2">Uncharacterized protein</fullName>
    </submittedName>
</protein>
<evidence type="ECO:0000256" key="1">
    <source>
        <dbReference type="SAM" id="MobiDB-lite"/>
    </source>
</evidence>
<sequence>MVPPDPGESPWLRGDDVNIPWRGGAPPEVTVAPRGVDLLGSRGRGRGDVRAEGAAANVAIGLVITVAVSEVAATR</sequence>
<name>A0A5N0VE02_9PSEU</name>
<comment type="caution">
    <text evidence="2">The sequence shown here is derived from an EMBL/GenBank/DDBJ whole genome shotgun (WGS) entry which is preliminary data.</text>
</comment>
<keyword evidence="3" id="KW-1185">Reference proteome</keyword>
<dbReference type="EMBL" id="VMNW02000009">
    <property type="protein sequence ID" value="KAA9163593.1"/>
    <property type="molecule type" value="Genomic_DNA"/>
</dbReference>